<proteinExistence type="predicted"/>
<dbReference type="OrthoDB" id="2013972at2759"/>
<dbReference type="SUPFAM" id="SSF53335">
    <property type="entry name" value="S-adenosyl-L-methionine-dependent methyltransferases"/>
    <property type="match status" value="1"/>
</dbReference>
<evidence type="ECO:0000313" key="3">
    <source>
        <dbReference type="Proteomes" id="UP000297527"/>
    </source>
</evidence>
<dbReference type="CDD" id="cd02440">
    <property type="entry name" value="AdoMet_MTases"/>
    <property type="match status" value="1"/>
</dbReference>
<feature type="domain" description="Methyltransferase" evidence="1">
    <location>
        <begin position="49"/>
        <end position="145"/>
    </location>
</feature>
<dbReference type="Pfam" id="PF13649">
    <property type="entry name" value="Methyltransf_25"/>
    <property type="match status" value="1"/>
</dbReference>
<keyword evidence="3" id="KW-1185">Reference proteome</keyword>
<sequence>MATTTDVSPLCDSFNTQASTYERRLGGSTRRVIEYAISLLSGLPENPKILDSACGPGMVTEVILKAYPKAHIHAADVASGMIALLENLINLNGWQDRVKTGVMDGVSLSYADEIFDVSITNFGIFFYSDPVIGAKELYRTLKPGGKAVVSCWKEVPFYPILHAVQAMIRPGTKPIAMSTLDRWTQRETMELTLKAGEFHDVQIYEKDVMWWNEGVHEAAKGFTDNFVNMVGDQWSEEEKKQLLGATQLLLEENKNGFVVKSGKKIGFRMVAWIAIATKTML</sequence>
<comment type="caution">
    <text evidence="2">The sequence shown here is derived from an EMBL/GenBank/DDBJ whole genome shotgun (WGS) entry which is preliminary data.</text>
</comment>
<dbReference type="PANTHER" id="PTHR43591">
    <property type="entry name" value="METHYLTRANSFERASE"/>
    <property type="match status" value="1"/>
</dbReference>
<dbReference type="Gene3D" id="3.40.50.150">
    <property type="entry name" value="Vaccinia Virus protein VP39"/>
    <property type="match status" value="1"/>
</dbReference>
<dbReference type="PANTHER" id="PTHR43591:SF105">
    <property type="entry name" value="METHYLTRANSFERASE DOMAIN-CONTAINING PROTEIN-RELATED"/>
    <property type="match status" value="1"/>
</dbReference>
<evidence type="ECO:0000259" key="1">
    <source>
        <dbReference type="Pfam" id="PF13649"/>
    </source>
</evidence>
<name>A0A4Z1H3C8_9HELO</name>
<organism evidence="2 3">
    <name type="scientific">Botryotinia convoluta</name>
    <dbReference type="NCBI Taxonomy" id="54673"/>
    <lineage>
        <taxon>Eukaryota</taxon>
        <taxon>Fungi</taxon>
        <taxon>Dikarya</taxon>
        <taxon>Ascomycota</taxon>
        <taxon>Pezizomycotina</taxon>
        <taxon>Leotiomycetes</taxon>
        <taxon>Helotiales</taxon>
        <taxon>Sclerotiniaceae</taxon>
        <taxon>Botryotinia</taxon>
    </lineage>
</organism>
<dbReference type="GO" id="GO:0008168">
    <property type="term" value="F:methyltransferase activity"/>
    <property type="evidence" value="ECO:0007669"/>
    <property type="project" value="TreeGrafter"/>
</dbReference>
<dbReference type="AlphaFoldDB" id="A0A4Z1H3C8"/>
<reference evidence="2 3" key="1">
    <citation type="submission" date="2017-12" db="EMBL/GenBank/DDBJ databases">
        <title>Comparative genomics of Botrytis spp.</title>
        <authorList>
            <person name="Valero-Jimenez C.A."/>
            <person name="Tapia P."/>
            <person name="Veloso J."/>
            <person name="Silva-Moreno E."/>
            <person name="Staats M."/>
            <person name="Valdes J.H."/>
            <person name="Van Kan J.A.L."/>
        </authorList>
    </citation>
    <scope>NUCLEOTIDE SEQUENCE [LARGE SCALE GENOMIC DNA]</scope>
    <source>
        <strain evidence="2 3">MUCL11595</strain>
    </source>
</reference>
<dbReference type="EMBL" id="PQXN01001114">
    <property type="protein sequence ID" value="TGO43676.1"/>
    <property type="molecule type" value="Genomic_DNA"/>
</dbReference>
<protein>
    <recommendedName>
        <fullName evidence="1">Methyltransferase domain-containing protein</fullName>
    </recommendedName>
</protein>
<dbReference type="InterPro" id="IPR029063">
    <property type="entry name" value="SAM-dependent_MTases_sf"/>
</dbReference>
<dbReference type="InterPro" id="IPR041698">
    <property type="entry name" value="Methyltransf_25"/>
</dbReference>
<dbReference type="Proteomes" id="UP000297527">
    <property type="component" value="Unassembled WGS sequence"/>
</dbReference>
<gene>
    <name evidence="2" type="ORF">BCON_1116g00010</name>
</gene>
<accession>A0A4Z1H3C8</accession>
<evidence type="ECO:0000313" key="2">
    <source>
        <dbReference type="EMBL" id="TGO43676.1"/>
    </source>
</evidence>